<comment type="caution">
    <text evidence="1">The sequence shown here is derived from an EMBL/GenBank/DDBJ whole genome shotgun (WGS) entry which is preliminary data.</text>
</comment>
<name>A0ACB9IRG2_9ASTR</name>
<reference evidence="1 2" key="2">
    <citation type="journal article" date="2022" name="Mol. Ecol. Resour.">
        <title>The genomes of chicory, endive, great burdock and yacon provide insights into Asteraceae paleo-polyploidization history and plant inulin production.</title>
        <authorList>
            <person name="Fan W."/>
            <person name="Wang S."/>
            <person name="Wang H."/>
            <person name="Wang A."/>
            <person name="Jiang F."/>
            <person name="Liu H."/>
            <person name="Zhao H."/>
            <person name="Xu D."/>
            <person name="Zhang Y."/>
        </authorList>
    </citation>
    <scope>NUCLEOTIDE SEQUENCE [LARGE SCALE GENOMIC DNA]</scope>
    <source>
        <strain evidence="2">cv. Yunnan</strain>
        <tissue evidence="1">Leaves</tissue>
    </source>
</reference>
<evidence type="ECO:0000313" key="1">
    <source>
        <dbReference type="EMBL" id="KAI3810407.1"/>
    </source>
</evidence>
<evidence type="ECO:0000313" key="2">
    <source>
        <dbReference type="Proteomes" id="UP001056120"/>
    </source>
</evidence>
<accession>A0ACB9IRG2</accession>
<dbReference type="Proteomes" id="UP001056120">
    <property type="component" value="Linkage Group LG07"/>
</dbReference>
<gene>
    <name evidence="1" type="ORF">L1987_20019</name>
</gene>
<keyword evidence="2" id="KW-1185">Reference proteome</keyword>
<dbReference type="EMBL" id="CM042024">
    <property type="protein sequence ID" value="KAI3810407.1"/>
    <property type="molecule type" value="Genomic_DNA"/>
</dbReference>
<organism evidence="1 2">
    <name type="scientific">Smallanthus sonchifolius</name>
    <dbReference type="NCBI Taxonomy" id="185202"/>
    <lineage>
        <taxon>Eukaryota</taxon>
        <taxon>Viridiplantae</taxon>
        <taxon>Streptophyta</taxon>
        <taxon>Embryophyta</taxon>
        <taxon>Tracheophyta</taxon>
        <taxon>Spermatophyta</taxon>
        <taxon>Magnoliopsida</taxon>
        <taxon>eudicotyledons</taxon>
        <taxon>Gunneridae</taxon>
        <taxon>Pentapetalae</taxon>
        <taxon>asterids</taxon>
        <taxon>campanulids</taxon>
        <taxon>Asterales</taxon>
        <taxon>Asteraceae</taxon>
        <taxon>Asteroideae</taxon>
        <taxon>Heliantheae alliance</taxon>
        <taxon>Millerieae</taxon>
        <taxon>Smallanthus</taxon>
    </lineage>
</organism>
<protein>
    <submittedName>
        <fullName evidence="1">Uncharacterized protein</fullName>
    </submittedName>
</protein>
<proteinExistence type="predicted"/>
<sequence>MPITGAHVESSSRPRSAPATPTNRVKFLCSHGGKILPRPADAHLKYVGGETRVICILRDITFPELMKKLTSMFNGEMILKYQLMPEDLDVLVTVKSDEDIRHMVDECDRHERLGAPRLRAFLFPASPVVMVNNLGQLDRHSLEQRYINSINGIVVRPPPPEGNTSCTTFSISSACSSPPETTSSSLTRNHSSPSLCNYGYSSQTNHLNPITTASPNLTRSHHQDPPQPHHFHHQPHLSPKPPLDRHPHKTSGPEHLGRMRATGVAEYYSHRTNKGGHMYCERGSPYDDYCRYDPTDSHPSPDVPSSSPSIRSGR</sequence>
<reference evidence="2" key="1">
    <citation type="journal article" date="2022" name="Mol. Ecol. Resour.">
        <title>The genomes of chicory, endive, great burdock and yacon provide insights into Asteraceae palaeo-polyploidization history and plant inulin production.</title>
        <authorList>
            <person name="Fan W."/>
            <person name="Wang S."/>
            <person name="Wang H."/>
            <person name="Wang A."/>
            <person name="Jiang F."/>
            <person name="Liu H."/>
            <person name="Zhao H."/>
            <person name="Xu D."/>
            <person name="Zhang Y."/>
        </authorList>
    </citation>
    <scope>NUCLEOTIDE SEQUENCE [LARGE SCALE GENOMIC DNA]</scope>
    <source>
        <strain evidence="2">cv. Yunnan</strain>
    </source>
</reference>